<sequence length="382" mass="42229">MPSQLGDPSLYQQLKAMNTPSIYAPTPGSGPAQRLAAAPVGQWSQGSSVVKSSNQTQYSIASKNSGKPNVLVKAQIKQVYSQFVGLHGEHVKECQKFFGVQFANNYLQIEGKTVLILLVQTFEEYQTIEEVPSEIRDALQAAYEFLQIWLFSGVNISRPISDMLFWVMGDPVIRTPEQPHLQAFCLMNQQKNIDKQAIIKEQYREIGNGGPLPSYILRTDKQRAQRSNNAFASLGAGSQPTSGQVPTQVPSIGEGISLLPSEENEIQILTKEMETMRIFADVSHDGITDPAGDFAKKFPDTREKYIVALSKKESLESKGKVVTRVINGGLSVDETTQFSSTDPPKTDEISGKEPKETKVEEAKGDLVVPEKREEDEVEVYCP</sequence>
<feature type="compositionally biased region" description="Polar residues" evidence="1">
    <location>
        <begin position="334"/>
        <end position="343"/>
    </location>
</feature>
<dbReference type="Proteomes" id="UP000008177">
    <property type="component" value="Unplaced contigs"/>
</dbReference>
<feature type="region of interest" description="Disordered" evidence="1">
    <location>
        <begin position="334"/>
        <end position="364"/>
    </location>
</feature>
<evidence type="ECO:0000256" key="1">
    <source>
        <dbReference type="SAM" id="MobiDB-lite"/>
    </source>
</evidence>
<dbReference type="InParanoid" id="G2XPM3"/>
<dbReference type="EMBL" id="FQ790249">
    <property type="protein sequence ID" value="CCD33567.1"/>
    <property type="molecule type" value="Genomic_DNA"/>
</dbReference>
<feature type="compositionally biased region" description="Basic and acidic residues" evidence="1">
    <location>
        <begin position="344"/>
        <end position="364"/>
    </location>
</feature>
<gene>
    <name evidence="2" type="ORF">BofuT4_P072460.1</name>
</gene>
<evidence type="ECO:0000313" key="2">
    <source>
        <dbReference type="EMBL" id="CCD33567.1"/>
    </source>
</evidence>
<name>G2XPM3_BOTF4</name>
<accession>G2XPM3</accession>
<proteinExistence type="predicted"/>
<dbReference type="HOGENOM" id="CLU_723592_0_0_1"/>
<protein>
    <submittedName>
        <fullName evidence="2">Uncharacterized protein</fullName>
    </submittedName>
</protein>
<reference evidence="3" key="1">
    <citation type="journal article" date="2011" name="PLoS Genet.">
        <title>Genomic analysis of the necrotrophic fungal pathogens Sclerotinia sclerotiorum and Botrytis cinerea.</title>
        <authorList>
            <person name="Amselem J."/>
            <person name="Cuomo C.A."/>
            <person name="van Kan J.A."/>
            <person name="Viaud M."/>
            <person name="Benito E.P."/>
            <person name="Couloux A."/>
            <person name="Coutinho P.M."/>
            <person name="de Vries R.P."/>
            <person name="Dyer P.S."/>
            <person name="Fillinger S."/>
            <person name="Fournier E."/>
            <person name="Gout L."/>
            <person name="Hahn M."/>
            <person name="Kohn L."/>
            <person name="Lapalu N."/>
            <person name="Plummer K.M."/>
            <person name="Pradier J.M."/>
            <person name="Quevillon E."/>
            <person name="Sharon A."/>
            <person name="Simon A."/>
            <person name="ten Have A."/>
            <person name="Tudzynski B."/>
            <person name="Tudzynski P."/>
            <person name="Wincker P."/>
            <person name="Andrew M."/>
            <person name="Anthouard V."/>
            <person name="Beever R.E."/>
            <person name="Beffa R."/>
            <person name="Benoit I."/>
            <person name="Bouzid O."/>
            <person name="Brault B."/>
            <person name="Chen Z."/>
            <person name="Choquer M."/>
            <person name="Collemare J."/>
            <person name="Cotton P."/>
            <person name="Danchin E.G."/>
            <person name="Da Silva C."/>
            <person name="Gautier A."/>
            <person name="Giraud C."/>
            <person name="Giraud T."/>
            <person name="Gonzalez C."/>
            <person name="Grossetete S."/>
            <person name="Guldener U."/>
            <person name="Henrissat B."/>
            <person name="Howlett B.J."/>
            <person name="Kodira C."/>
            <person name="Kretschmer M."/>
            <person name="Lappartient A."/>
            <person name="Leroch M."/>
            <person name="Levis C."/>
            <person name="Mauceli E."/>
            <person name="Neuveglise C."/>
            <person name="Oeser B."/>
            <person name="Pearson M."/>
            <person name="Poulain J."/>
            <person name="Poussereau N."/>
            <person name="Quesneville H."/>
            <person name="Rascle C."/>
            <person name="Schumacher J."/>
            <person name="Segurens B."/>
            <person name="Sexton A."/>
            <person name="Silva E."/>
            <person name="Sirven C."/>
            <person name="Soanes D.M."/>
            <person name="Talbot N.J."/>
            <person name="Templeton M."/>
            <person name="Yandava C."/>
            <person name="Yarden O."/>
            <person name="Zeng Q."/>
            <person name="Rollins J.A."/>
            <person name="Lebrun M.H."/>
            <person name="Dickman M."/>
        </authorList>
    </citation>
    <scope>NUCLEOTIDE SEQUENCE [LARGE SCALE GENOMIC DNA]</scope>
    <source>
        <strain evidence="3">T4</strain>
    </source>
</reference>
<dbReference type="AlphaFoldDB" id="G2XPM3"/>
<organism evidence="2 3">
    <name type="scientific">Botryotinia fuckeliana (strain T4)</name>
    <name type="common">Noble rot fungus</name>
    <name type="synonym">Botrytis cinerea</name>
    <dbReference type="NCBI Taxonomy" id="999810"/>
    <lineage>
        <taxon>Eukaryota</taxon>
        <taxon>Fungi</taxon>
        <taxon>Dikarya</taxon>
        <taxon>Ascomycota</taxon>
        <taxon>Pezizomycotina</taxon>
        <taxon>Leotiomycetes</taxon>
        <taxon>Helotiales</taxon>
        <taxon>Sclerotiniaceae</taxon>
        <taxon>Botrytis</taxon>
    </lineage>
</organism>
<evidence type="ECO:0000313" key="3">
    <source>
        <dbReference type="Proteomes" id="UP000008177"/>
    </source>
</evidence>